<dbReference type="Pfam" id="PF02811">
    <property type="entry name" value="PHP"/>
    <property type="match status" value="1"/>
</dbReference>
<dbReference type="InterPro" id="IPR016195">
    <property type="entry name" value="Pol/histidinol_Pase-like"/>
</dbReference>
<accession>A0A9D2F5N3</accession>
<dbReference type="Gene3D" id="3.20.20.140">
    <property type="entry name" value="Metal-dependent hydrolases"/>
    <property type="match status" value="1"/>
</dbReference>
<evidence type="ECO:0000313" key="2">
    <source>
        <dbReference type="EMBL" id="HIZ52895.1"/>
    </source>
</evidence>
<dbReference type="SUPFAM" id="SSF89550">
    <property type="entry name" value="PHP domain-like"/>
    <property type="match status" value="1"/>
</dbReference>
<protein>
    <submittedName>
        <fullName evidence="2">CehA/McbA family metallohydrolase</fullName>
    </submittedName>
</protein>
<feature type="domain" description="Polymerase/histidinol phosphatase N-terminal" evidence="1">
    <location>
        <begin position="6"/>
        <end position="70"/>
    </location>
</feature>
<comment type="caution">
    <text evidence="2">The sequence shown here is derived from an EMBL/GenBank/DDBJ whole genome shotgun (WGS) entry which is preliminary data.</text>
</comment>
<evidence type="ECO:0000259" key="1">
    <source>
        <dbReference type="SMART" id="SM00481"/>
    </source>
</evidence>
<dbReference type="SMART" id="SM00481">
    <property type="entry name" value="POLIIIAc"/>
    <property type="match status" value="1"/>
</dbReference>
<proteinExistence type="predicted"/>
<dbReference type="GO" id="GO:0035312">
    <property type="term" value="F:5'-3' DNA exonuclease activity"/>
    <property type="evidence" value="ECO:0007669"/>
    <property type="project" value="TreeGrafter"/>
</dbReference>
<dbReference type="PANTHER" id="PTHR42924">
    <property type="entry name" value="EXONUCLEASE"/>
    <property type="match status" value="1"/>
</dbReference>
<dbReference type="AlphaFoldDB" id="A0A9D2F5N3"/>
<gene>
    <name evidence="2" type="ORF">IAA20_03015</name>
</gene>
<dbReference type="Proteomes" id="UP000824063">
    <property type="component" value="Unassembled WGS sequence"/>
</dbReference>
<reference evidence="2" key="1">
    <citation type="journal article" date="2021" name="PeerJ">
        <title>Extensive microbial diversity within the chicken gut microbiome revealed by metagenomics and culture.</title>
        <authorList>
            <person name="Gilroy R."/>
            <person name="Ravi A."/>
            <person name="Getino M."/>
            <person name="Pursley I."/>
            <person name="Horton D.L."/>
            <person name="Alikhan N.F."/>
            <person name="Baker D."/>
            <person name="Gharbi K."/>
            <person name="Hall N."/>
            <person name="Watson M."/>
            <person name="Adriaenssens E.M."/>
            <person name="Foster-Nyarko E."/>
            <person name="Jarju S."/>
            <person name="Secka A."/>
            <person name="Antonio M."/>
            <person name="Oren A."/>
            <person name="Chaudhuri R.R."/>
            <person name="La Ragione R."/>
            <person name="Hildebrand F."/>
            <person name="Pallen M.J."/>
        </authorList>
    </citation>
    <scope>NUCLEOTIDE SEQUENCE</scope>
    <source>
        <strain evidence="2">CHK172-16539</strain>
    </source>
</reference>
<organism evidence="2 3">
    <name type="scientific">Candidatus Enterococcus avicola</name>
    <dbReference type="NCBI Taxonomy" id="2838561"/>
    <lineage>
        <taxon>Bacteria</taxon>
        <taxon>Bacillati</taxon>
        <taxon>Bacillota</taxon>
        <taxon>Bacilli</taxon>
        <taxon>Lactobacillales</taxon>
        <taxon>Enterococcaceae</taxon>
        <taxon>Enterococcus</taxon>
    </lineage>
</organism>
<evidence type="ECO:0000313" key="3">
    <source>
        <dbReference type="Proteomes" id="UP000824063"/>
    </source>
</evidence>
<dbReference type="EMBL" id="DXBN01000068">
    <property type="protein sequence ID" value="HIZ52895.1"/>
    <property type="molecule type" value="Genomic_DNA"/>
</dbReference>
<name>A0A9D2F5N3_9ENTE</name>
<sequence>MNYYLAELHSHTRHSDGDFSTAELLEQAHAFGYDILAITDHNTMAPVREFESLETGDLLVLPGMEWTTFFGHLLVIGANRVVDWRKATIETIDESLIEVKEAQGLAGIAHPFSIGSPICTGCHWDYHVNDYHLVDFIEVWNRLNPDDDYRSQLAYEMWVDLLNQGYRISCSAGRDWHREEAAKDNTALTYIGAREKTTQAILASLKEGNYYISLGPKMTLHLQQNGQVYYMGQELLPGKAQLEITVDATTQAKLKTFNFNPTTVVLWQNNQIIGCEEMVIGEAIHLPVELESGYFRIEVFGTGKGKTDKRLMIGNPFYIA</sequence>
<dbReference type="InterPro" id="IPR052018">
    <property type="entry name" value="PHP_domain"/>
</dbReference>
<dbReference type="InterPro" id="IPR004013">
    <property type="entry name" value="PHP_dom"/>
</dbReference>
<dbReference type="InterPro" id="IPR003141">
    <property type="entry name" value="Pol/His_phosphatase_N"/>
</dbReference>
<dbReference type="PANTHER" id="PTHR42924:SF3">
    <property type="entry name" value="POLYMERASE_HISTIDINOL PHOSPHATASE N-TERMINAL DOMAIN-CONTAINING PROTEIN"/>
    <property type="match status" value="1"/>
</dbReference>
<dbReference type="NCBIfam" id="NF038032">
    <property type="entry name" value="CehA_McbA_metalo"/>
    <property type="match status" value="1"/>
</dbReference>
<dbReference type="GO" id="GO:0004534">
    <property type="term" value="F:5'-3' RNA exonuclease activity"/>
    <property type="evidence" value="ECO:0007669"/>
    <property type="project" value="TreeGrafter"/>
</dbReference>
<reference evidence="2" key="2">
    <citation type="submission" date="2021-04" db="EMBL/GenBank/DDBJ databases">
        <authorList>
            <person name="Gilroy R."/>
        </authorList>
    </citation>
    <scope>NUCLEOTIDE SEQUENCE</scope>
    <source>
        <strain evidence="2">CHK172-16539</strain>
    </source>
</reference>